<protein>
    <submittedName>
        <fullName evidence="10">Death-associated protein kinase 3</fullName>
    </submittedName>
</protein>
<dbReference type="Gene3D" id="1.10.510.10">
    <property type="entry name" value="Transferase(Phosphotransferase) domain 1"/>
    <property type="match status" value="1"/>
</dbReference>
<dbReference type="GO" id="GO:0016301">
    <property type="term" value="F:kinase activity"/>
    <property type="evidence" value="ECO:0007669"/>
    <property type="project" value="UniProtKB-KW"/>
</dbReference>
<evidence type="ECO:0000259" key="9">
    <source>
        <dbReference type="PROSITE" id="PS50011"/>
    </source>
</evidence>
<dbReference type="PANTHER" id="PTHR24342">
    <property type="entry name" value="SERINE/THREONINE-PROTEIN KINASE 17"/>
    <property type="match status" value="1"/>
</dbReference>
<keyword evidence="11" id="KW-1185">Reference proteome</keyword>
<keyword evidence="1 7" id="KW-0723">Serine/threonine-protein kinase</keyword>
<dbReference type="EMBL" id="JAHUTI010069473">
    <property type="protein sequence ID" value="MED6254448.1"/>
    <property type="molecule type" value="Genomic_DNA"/>
</dbReference>
<evidence type="ECO:0000256" key="7">
    <source>
        <dbReference type="RuleBase" id="RU000304"/>
    </source>
</evidence>
<dbReference type="PROSITE" id="PS00107">
    <property type="entry name" value="PROTEIN_KINASE_ATP"/>
    <property type="match status" value="1"/>
</dbReference>
<feature type="binding site" evidence="6">
    <location>
        <position position="46"/>
    </location>
    <ligand>
        <name>ATP</name>
        <dbReference type="ChEBI" id="CHEBI:30616"/>
    </ligand>
</feature>
<evidence type="ECO:0000313" key="10">
    <source>
        <dbReference type="EMBL" id="MED6254448.1"/>
    </source>
</evidence>
<dbReference type="Pfam" id="PF00069">
    <property type="entry name" value="Pkinase"/>
    <property type="match status" value="1"/>
</dbReference>
<feature type="domain" description="Protein kinase" evidence="9">
    <location>
        <begin position="13"/>
        <end position="275"/>
    </location>
</feature>
<keyword evidence="3 6" id="KW-0547">Nucleotide-binding</keyword>
<evidence type="ECO:0000256" key="1">
    <source>
        <dbReference type="ARBA" id="ARBA00022527"/>
    </source>
</evidence>
<evidence type="ECO:0000256" key="2">
    <source>
        <dbReference type="ARBA" id="ARBA00022679"/>
    </source>
</evidence>
<evidence type="ECO:0000256" key="8">
    <source>
        <dbReference type="SAM" id="Coils"/>
    </source>
</evidence>
<dbReference type="Gene3D" id="3.30.200.20">
    <property type="entry name" value="Phosphorylase Kinase, domain 1"/>
    <property type="match status" value="1"/>
</dbReference>
<gene>
    <name evidence="10" type="primary">DAPK3_1</name>
    <name evidence="10" type="ORF">ATANTOWER_026555</name>
</gene>
<comment type="similarity">
    <text evidence="7">Belongs to the protein kinase superfamily.</text>
</comment>
<comment type="caution">
    <text evidence="10">The sequence shown here is derived from an EMBL/GenBank/DDBJ whole genome shotgun (WGS) entry which is preliminary data.</text>
</comment>
<organism evidence="10 11">
    <name type="scientific">Ataeniobius toweri</name>
    <dbReference type="NCBI Taxonomy" id="208326"/>
    <lineage>
        <taxon>Eukaryota</taxon>
        <taxon>Metazoa</taxon>
        <taxon>Chordata</taxon>
        <taxon>Craniata</taxon>
        <taxon>Vertebrata</taxon>
        <taxon>Euteleostomi</taxon>
        <taxon>Actinopterygii</taxon>
        <taxon>Neopterygii</taxon>
        <taxon>Teleostei</taxon>
        <taxon>Neoteleostei</taxon>
        <taxon>Acanthomorphata</taxon>
        <taxon>Ovalentaria</taxon>
        <taxon>Atherinomorphae</taxon>
        <taxon>Cyprinodontiformes</taxon>
        <taxon>Goodeidae</taxon>
        <taxon>Ataeniobius</taxon>
    </lineage>
</organism>
<keyword evidence="5 6" id="KW-0067">ATP-binding</keyword>
<evidence type="ECO:0000256" key="3">
    <source>
        <dbReference type="ARBA" id="ARBA00022741"/>
    </source>
</evidence>
<keyword evidence="8" id="KW-0175">Coiled coil</keyword>
<dbReference type="SMART" id="SM00220">
    <property type="entry name" value="S_TKc"/>
    <property type="match status" value="1"/>
</dbReference>
<proteinExistence type="inferred from homology"/>
<dbReference type="InterPro" id="IPR000719">
    <property type="entry name" value="Prot_kinase_dom"/>
</dbReference>
<dbReference type="InterPro" id="IPR017441">
    <property type="entry name" value="Protein_kinase_ATP_BS"/>
</dbReference>
<keyword evidence="4 10" id="KW-0418">Kinase</keyword>
<dbReference type="SUPFAM" id="SSF56112">
    <property type="entry name" value="Protein kinase-like (PK-like)"/>
    <property type="match status" value="1"/>
</dbReference>
<dbReference type="PANTHER" id="PTHR24342:SF18">
    <property type="entry name" value="DEATH-ASSOCIATED PROTEIN KINASE 3"/>
    <property type="match status" value="1"/>
</dbReference>
<feature type="coiled-coil region" evidence="8">
    <location>
        <begin position="325"/>
        <end position="426"/>
    </location>
</feature>
<keyword evidence="2" id="KW-0808">Transferase</keyword>
<evidence type="ECO:0000256" key="5">
    <source>
        <dbReference type="ARBA" id="ARBA00022840"/>
    </source>
</evidence>
<dbReference type="InterPro" id="IPR011009">
    <property type="entry name" value="Kinase-like_dom_sf"/>
</dbReference>
<dbReference type="Proteomes" id="UP001345963">
    <property type="component" value="Unassembled WGS sequence"/>
</dbReference>
<reference evidence="10 11" key="1">
    <citation type="submission" date="2021-07" db="EMBL/GenBank/DDBJ databases">
        <authorList>
            <person name="Palmer J.M."/>
        </authorList>
    </citation>
    <scope>NUCLEOTIDE SEQUENCE [LARGE SCALE GENOMIC DNA]</scope>
    <source>
        <strain evidence="10 11">AT_MEX2019</strain>
        <tissue evidence="10">Muscle</tissue>
    </source>
</reference>
<dbReference type="PROSITE" id="PS50011">
    <property type="entry name" value="PROTEIN_KINASE_DOM"/>
    <property type="match status" value="1"/>
</dbReference>
<sequence>MAGFRQEDVELYYEMGEELGSGQFAIVRKCKEKSTGDEYAAKFIKKRRLSSSRRGVSREEIEREVNILREIQHSNIITLHDIFENKTDVILILELVSGGELFDFLAEKESLTEEEATQFLKQILDGVHYLHSKRIAHFDLKPENIMLLDKNVPNPRIKLIDFGIAHQIKAGNEFKNIFGTPEFVAPEIVNYEPLGLEADMWSIGVITYILLSGASPFLGETKQETLTNISAVNYDFDEEYFSNTSELAKDFIRRLLVKDPKKRMTIDDSLEHPWIKVIKRRNVRQEDRDHKTERRRLKTTRLKEYTIKSHSSMPPNNTYVNFERFSQVLEEIAAAEEGLKELERNQRSCQEDVAALLSIYEEKEGWYKEENQSISADLSHIRQELQRTQTQRRKCQEDARLTMQSANNLKRKFGRLENRYESLAEQVASEVRWVEELLKSMSAESDVLGSGSVP</sequence>
<accession>A0ABU7BV49</accession>
<dbReference type="PROSITE" id="PS00108">
    <property type="entry name" value="PROTEIN_KINASE_ST"/>
    <property type="match status" value="1"/>
</dbReference>
<evidence type="ECO:0000313" key="11">
    <source>
        <dbReference type="Proteomes" id="UP001345963"/>
    </source>
</evidence>
<name>A0ABU7BV49_9TELE</name>
<evidence type="ECO:0000256" key="6">
    <source>
        <dbReference type="PROSITE-ProRule" id="PRU10141"/>
    </source>
</evidence>
<dbReference type="InterPro" id="IPR008271">
    <property type="entry name" value="Ser/Thr_kinase_AS"/>
</dbReference>
<evidence type="ECO:0000256" key="4">
    <source>
        <dbReference type="ARBA" id="ARBA00022777"/>
    </source>
</evidence>